<feature type="region of interest" description="Disordered" evidence="1">
    <location>
        <begin position="215"/>
        <end position="237"/>
    </location>
</feature>
<evidence type="ECO:0000256" key="1">
    <source>
        <dbReference type="SAM" id="MobiDB-lite"/>
    </source>
</evidence>
<keyword evidence="3" id="KW-1185">Reference proteome</keyword>
<reference evidence="2" key="1">
    <citation type="journal article" date="2023" name="Mol. Phylogenet. Evol.">
        <title>Genome-scale phylogeny and comparative genomics of the fungal order Sordariales.</title>
        <authorList>
            <person name="Hensen N."/>
            <person name="Bonometti L."/>
            <person name="Westerberg I."/>
            <person name="Brannstrom I.O."/>
            <person name="Guillou S."/>
            <person name="Cros-Aarteil S."/>
            <person name="Calhoun S."/>
            <person name="Haridas S."/>
            <person name="Kuo A."/>
            <person name="Mondo S."/>
            <person name="Pangilinan J."/>
            <person name="Riley R."/>
            <person name="LaButti K."/>
            <person name="Andreopoulos B."/>
            <person name="Lipzen A."/>
            <person name="Chen C."/>
            <person name="Yan M."/>
            <person name="Daum C."/>
            <person name="Ng V."/>
            <person name="Clum A."/>
            <person name="Steindorff A."/>
            <person name="Ohm R.A."/>
            <person name="Martin F."/>
            <person name="Silar P."/>
            <person name="Natvig D.O."/>
            <person name="Lalanne C."/>
            <person name="Gautier V."/>
            <person name="Ament-Velasquez S.L."/>
            <person name="Kruys A."/>
            <person name="Hutchinson M.I."/>
            <person name="Powell A.J."/>
            <person name="Barry K."/>
            <person name="Miller A.N."/>
            <person name="Grigoriev I.V."/>
            <person name="Debuchy R."/>
            <person name="Gladieux P."/>
            <person name="Hiltunen Thoren M."/>
            <person name="Johannesson H."/>
        </authorList>
    </citation>
    <scope>NUCLEOTIDE SEQUENCE</scope>
    <source>
        <strain evidence="2">CBS 315.58</strain>
    </source>
</reference>
<feature type="region of interest" description="Disordered" evidence="1">
    <location>
        <begin position="39"/>
        <end position="71"/>
    </location>
</feature>
<proteinExistence type="predicted"/>
<comment type="caution">
    <text evidence="2">The sequence shown here is derived from an EMBL/GenBank/DDBJ whole genome shotgun (WGS) entry which is preliminary data.</text>
</comment>
<evidence type="ECO:0000313" key="2">
    <source>
        <dbReference type="EMBL" id="KAK4203022.1"/>
    </source>
</evidence>
<feature type="compositionally biased region" description="Pro residues" evidence="1">
    <location>
        <begin position="1"/>
        <end position="20"/>
    </location>
</feature>
<dbReference type="Proteomes" id="UP001303160">
    <property type="component" value="Unassembled WGS sequence"/>
</dbReference>
<name>A0AAN6XSL5_9PEZI</name>
<sequence length="237" mass="26394">MSSPPPAPLTQPQIQQPPPMLSLSAPARRLIWTLQGPPSTAITVMPPDLNPSSPNREPFYRPPPAPNQPASFHQIFGEPISDPPAASITVQEEYLGDWRNEWYTLNQEGFDGSEPNEEEYSDMPPEFAPLVVTASPAGPGNGEFVTVGDYIRAVHPWLMGLRRQIVKARDVAGLTGGDEDGQGVRLMVTADRPELVRVEEEGEWMGTLRWCWEEGERRRREREEEESGQGQEGGQQE</sequence>
<feature type="region of interest" description="Disordered" evidence="1">
    <location>
        <begin position="1"/>
        <end position="22"/>
    </location>
</feature>
<protein>
    <submittedName>
        <fullName evidence="2">Uncharacterized protein</fullName>
    </submittedName>
</protein>
<dbReference type="EMBL" id="MU863892">
    <property type="protein sequence ID" value="KAK4203022.1"/>
    <property type="molecule type" value="Genomic_DNA"/>
</dbReference>
<gene>
    <name evidence="2" type="ORF">QBC40DRAFT_275272</name>
</gene>
<accession>A0AAN6XSL5</accession>
<evidence type="ECO:0000313" key="3">
    <source>
        <dbReference type="Proteomes" id="UP001303160"/>
    </source>
</evidence>
<reference evidence="2" key="2">
    <citation type="submission" date="2023-05" db="EMBL/GenBank/DDBJ databases">
        <authorList>
            <consortium name="Lawrence Berkeley National Laboratory"/>
            <person name="Steindorff A."/>
            <person name="Hensen N."/>
            <person name="Bonometti L."/>
            <person name="Westerberg I."/>
            <person name="Brannstrom I.O."/>
            <person name="Guillou S."/>
            <person name="Cros-Aarteil S."/>
            <person name="Calhoun S."/>
            <person name="Haridas S."/>
            <person name="Kuo A."/>
            <person name="Mondo S."/>
            <person name="Pangilinan J."/>
            <person name="Riley R."/>
            <person name="Labutti K."/>
            <person name="Andreopoulos B."/>
            <person name="Lipzen A."/>
            <person name="Chen C."/>
            <person name="Yanf M."/>
            <person name="Daum C."/>
            <person name="Ng V."/>
            <person name="Clum A."/>
            <person name="Ohm R."/>
            <person name="Martin F."/>
            <person name="Silar P."/>
            <person name="Natvig D."/>
            <person name="Lalanne C."/>
            <person name="Gautier V."/>
            <person name="Ament-Velasquez S.L."/>
            <person name="Kruys A."/>
            <person name="Hutchinson M.I."/>
            <person name="Powell A.J."/>
            <person name="Barry K."/>
            <person name="Miller A.N."/>
            <person name="Grigoriev I.V."/>
            <person name="Debuchy R."/>
            <person name="Gladieux P."/>
            <person name="Thoren M.H."/>
            <person name="Johannesson H."/>
        </authorList>
    </citation>
    <scope>NUCLEOTIDE SEQUENCE</scope>
    <source>
        <strain evidence="2">CBS 315.58</strain>
    </source>
</reference>
<dbReference type="AlphaFoldDB" id="A0AAN6XSL5"/>
<organism evidence="2 3">
    <name type="scientific">Triangularia verruculosa</name>
    <dbReference type="NCBI Taxonomy" id="2587418"/>
    <lineage>
        <taxon>Eukaryota</taxon>
        <taxon>Fungi</taxon>
        <taxon>Dikarya</taxon>
        <taxon>Ascomycota</taxon>
        <taxon>Pezizomycotina</taxon>
        <taxon>Sordariomycetes</taxon>
        <taxon>Sordariomycetidae</taxon>
        <taxon>Sordariales</taxon>
        <taxon>Podosporaceae</taxon>
        <taxon>Triangularia</taxon>
    </lineage>
</organism>